<gene>
    <name evidence="4" type="ORF">EDD31_0833</name>
</gene>
<dbReference type="Gene3D" id="1.10.1470.10">
    <property type="entry name" value="YjbJ"/>
    <property type="match status" value="1"/>
</dbReference>
<feature type="domain" description="CsbD-like" evidence="3">
    <location>
        <begin position="5"/>
        <end position="56"/>
    </location>
</feature>
<dbReference type="AlphaFoldDB" id="A0A3N2BBD0"/>
<accession>A0A3N2BBD0</accession>
<dbReference type="Pfam" id="PF05532">
    <property type="entry name" value="CsbD"/>
    <property type="match status" value="1"/>
</dbReference>
<comment type="caution">
    <text evidence="4">The sequence shown here is derived from an EMBL/GenBank/DDBJ whole genome shotgun (WGS) entry which is preliminary data.</text>
</comment>
<proteinExistence type="inferred from homology"/>
<dbReference type="SUPFAM" id="SSF69047">
    <property type="entry name" value="Hypothetical protein YjbJ"/>
    <property type="match status" value="1"/>
</dbReference>
<dbReference type="Proteomes" id="UP000280668">
    <property type="component" value="Unassembled WGS sequence"/>
</dbReference>
<name>A0A3N2BBD0_9MICO</name>
<protein>
    <submittedName>
        <fullName evidence="4">CsbD-like protein</fullName>
    </submittedName>
</protein>
<dbReference type="InterPro" id="IPR008462">
    <property type="entry name" value="CsbD"/>
</dbReference>
<dbReference type="OrthoDB" id="2143260at2"/>
<feature type="compositionally biased region" description="Basic and acidic residues" evidence="2">
    <location>
        <begin position="1"/>
        <end position="22"/>
    </location>
</feature>
<evidence type="ECO:0000256" key="2">
    <source>
        <dbReference type="SAM" id="MobiDB-lite"/>
    </source>
</evidence>
<dbReference type="RefSeq" id="WP_123303034.1">
    <property type="nucleotide sequence ID" value="NZ_RKHK01000001.1"/>
</dbReference>
<dbReference type="InterPro" id="IPR036629">
    <property type="entry name" value="YjbJ_sf"/>
</dbReference>
<keyword evidence="5" id="KW-1185">Reference proteome</keyword>
<evidence type="ECO:0000313" key="5">
    <source>
        <dbReference type="Proteomes" id="UP000280668"/>
    </source>
</evidence>
<reference evidence="4 5" key="1">
    <citation type="submission" date="2018-11" db="EMBL/GenBank/DDBJ databases">
        <title>Sequencing the genomes of 1000 actinobacteria strains.</title>
        <authorList>
            <person name="Klenk H.-P."/>
        </authorList>
    </citation>
    <scope>NUCLEOTIDE SEQUENCE [LARGE SCALE GENOMIC DNA]</scope>
    <source>
        <strain evidence="4 5">DSM 11294</strain>
    </source>
</reference>
<feature type="compositionally biased region" description="Basic and acidic residues" evidence="2">
    <location>
        <begin position="47"/>
        <end position="56"/>
    </location>
</feature>
<evidence type="ECO:0000313" key="4">
    <source>
        <dbReference type="EMBL" id="ROR72482.1"/>
    </source>
</evidence>
<evidence type="ECO:0000259" key="3">
    <source>
        <dbReference type="Pfam" id="PF05532"/>
    </source>
</evidence>
<comment type="similarity">
    <text evidence="1">Belongs to the UPF0337 (CsbD) family.</text>
</comment>
<feature type="region of interest" description="Disordered" evidence="2">
    <location>
        <begin position="1"/>
        <end position="56"/>
    </location>
</feature>
<sequence>MGTDDKARNSAQENKGKLKEGVGDAIGNEQMQAEGKADQSEGALKQAGEKVKDVFK</sequence>
<dbReference type="EMBL" id="RKHK01000001">
    <property type="protein sequence ID" value="ROR72482.1"/>
    <property type="molecule type" value="Genomic_DNA"/>
</dbReference>
<evidence type="ECO:0000256" key="1">
    <source>
        <dbReference type="ARBA" id="ARBA00009129"/>
    </source>
</evidence>
<organism evidence="4 5">
    <name type="scientific">Bogoriella caseilytica</name>
    <dbReference type="NCBI Taxonomy" id="56055"/>
    <lineage>
        <taxon>Bacteria</taxon>
        <taxon>Bacillati</taxon>
        <taxon>Actinomycetota</taxon>
        <taxon>Actinomycetes</taxon>
        <taxon>Micrococcales</taxon>
        <taxon>Bogoriellaceae</taxon>
        <taxon>Bogoriella</taxon>
    </lineage>
</organism>